<name>A0A9N9GPH5_9GLOM</name>
<proteinExistence type="predicted"/>
<comment type="caution">
    <text evidence="1">The sequence shown here is derived from an EMBL/GenBank/DDBJ whole genome shotgun (WGS) entry which is preliminary data.</text>
</comment>
<feature type="non-terminal residue" evidence="1">
    <location>
        <position position="1"/>
    </location>
</feature>
<gene>
    <name evidence="1" type="ORF">FCALED_LOCUS9700</name>
</gene>
<evidence type="ECO:0000313" key="2">
    <source>
        <dbReference type="Proteomes" id="UP000789570"/>
    </source>
</evidence>
<dbReference type="EMBL" id="CAJVPQ010003291">
    <property type="protein sequence ID" value="CAG8623905.1"/>
    <property type="molecule type" value="Genomic_DNA"/>
</dbReference>
<keyword evidence="2" id="KW-1185">Reference proteome</keyword>
<organism evidence="1 2">
    <name type="scientific">Funneliformis caledonium</name>
    <dbReference type="NCBI Taxonomy" id="1117310"/>
    <lineage>
        <taxon>Eukaryota</taxon>
        <taxon>Fungi</taxon>
        <taxon>Fungi incertae sedis</taxon>
        <taxon>Mucoromycota</taxon>
        <taxon>Glomeromycotina</taxon>
        <taxon>Glomeromycetes</taxon>
        <taxon>Glomerales</taxon>
        <taxon>Glomeraceae</taxon>
        <taxon>Funneliformis</taxon>
    </lineage>
</organism>
<accession>A0A9N9GPH5</accession>
<dbReference type="Proteomes" id="UP000789570">
    <property type="component" value="Unassembled WGS sequence"/>
</dbReference>
<sequence length="65" mass="7426">VTLLIITSLRFKLEIYERQIFNEDTIYRAVSAGNAVYSLIDVLKQNVYSGKSDLEFWLVLMGGPL</sequence>
<evidence type="ECO:0000313" key="1">
    <source>
        <dbReference type="EMBL" id="CAG8623905.1"/>
    </source>
</evidence>
<protein>
    <submittedName>
        <fullName evidence="1">14430_t:CDS:1</fullName>
    </submittedName>
</protein>
<reference evidence="1" key="1">
    <citation type="submission" date="2021-06" db="EMBL/GenBank/DDBJ databases">
        <authorList>
            <person name="Kallberg Y."/>
            <person name="Tangrot J."/>
            <person name="Rosling A."/>
        </authorList>
    </citation>
    <scope>NUCLEOTIDE SEQUENCE</scope>
    <source>
        <strain evidence="1">UK204</strain>
    </source>
</reference>
<dbReference type="AlphaFoldDB" id="A0A9N9GPH5"/>